<keyword evidence="1" id="KW-0175">Coiled coil</keyword>
<dbReference type="EMBL" id="MK288022">
    <property type="protein sequence ID" value="AZU99072.1"/>
    <property type="molecule type" value="Genomic_DNA"/>
</dbReference>
<reference evidence="3 4" key="1">
    <citation type="submission" date="2018-12" db="EMBL/GenBank/DDBJ databases">
        <title>Characterization of novel siphovirus infecting Emetic Bacillus cereus.</title>
        <authorList>
            <person name="Hu X."/>
            <person name="Wan X."/>
            <person name="Geng P."/>
            <person name="Yuan Z."/>
        </authorList>
    </citation>
    <scope>NUCLEOTIDE SEQUENCE [LARGE SCALE GENOMIC DNA]</scope>
</reference>
<evidence type="ECO:0000313" key="4">
    <source>
        <dbReference type="Proteomes" id="UP000288674"/>
    </source>
</evidence>
<organism evidence="3 4">
    <name type="scientific">Bacillus phage pW4</name>
    <dbReference type="NCBI Taxonomy" id="2500560"/>
    <lineage>
        <taxon>Viruses</taxon>
        <taxon>Duplodnaviria</taxon>
        <taxon>Heunggongvirae</taxon>
        <taxon>Uroviricota</taxon>
        <taxon>Caudoviricetes</taxon>
        <taxon>Sejongvirinae</taxon>
        <taxon>Yihwangvirus</taxon>
        <taxon>Yihwangvirus pW4</taxon>
    </lineage>
</organism>
<keyword evidence="2" id="KW-1133">Transmembrane helix</keyword>
<dbReference type="Proteomes" id="UP000288674">
    <property type="component" value="Segment"/>
</dbReference>
<sequence length="143" mass="16754">MISLLDFVKVASEIAQSPFVFAILLIIVGGLAFWYLYRKVNKKEDEQQAANEEARKTYEKHQKTLLKIMDDNNRKSEARENLLMDHNKDLVTEINKFNNSLEDITGTVKEVSTSVSNIQKQQEMMQLKNDKEFERLWDKINKD</sequence>
<evidence type="ECO:0000256" key="1">
    <source>
        <dbReference type="SAM" id="Coils"/>
    </source>
</evidence>
<gene>
    <name evidence="3" type="ORF">pW4_51</name>
</gene>
<evidence type="ECO:0000256" key="2">
    <source>
        <dbReference type="SAM" id="Phobius"/>
    </source>
</evidence>
<protein>
    <submittedName>
        <fullName evidence="3">Uncharacterized protein</fullName>
    </submittedName>
</protein>
<evidence type="ECO:0000313" key="3">
    <source>
        <dbReference type="EMBL" id="AZU99072.1"/>
    </source>
</evidence>
<keyword evidence="2" id="KW-0812">Transmembrane</keyword>
<proteinExistence type="predicted"/>
<feature type="transmembrane region" description="Helical" evidence="2">
    <location>
        <begin position="20"/>
        <end position="37"/>
    </location>
</feature>
<keyword evidence="2" id="KW-0472">Membrane</keyword>
<accession>A0A3Q9R7Y3</accession>
<name>A0A3Q9R7Y3_9CAUD</name>
<feature type="coiled-coil region" evidence="1">
    <location>
        <begin position="37"/>
        <end position="64"/>
    </location>
</feature>
<keyword evidence="4" id="KW-1185">Reference proteome</keyword>